<accession>H0VJF1</accession>
<proteinExistence type="inferred from homology"/>
<dbReference type="OrthoDB" id="364779at2759"/>
<dbReference type="GO" id="GO:0016020">
    <property type="term" value="C:membrane"/>
    <property type="evidence" value="ECO:0007669"/>
    <property type="project" value="UniProtKB-SubCell"/>
</dbReference>
<feature type="domain" description="Root UVB sensitive protein C-terminal" evidence="7">
    <location>
        <begin position="305"/>
        <end position="459"/>
    </location>
</feature>
<dbReference type="eggNOG" id="KOG4249">
    <property type="taxonomic scope" value="Eukaryota"/>
</dbReference>
<dbReference type="Proteomes" id="UP000005447">
    <property type="component" value="Unassembled WGS sequence"/>
</dbReference>
<dbReference type="InterPro" id="IPR006968">
    <property type="entry name" value="RUS_fam"/>
</dbReference>
<dbReference type="RefSeq" id="XP_003478306.1">
    <property type="nucleotide sequence ID" value="XM_003478258.5"/>
</dbReference>
<comment type="similarity">
    <text evidence="2">Belongs to the RUS1 family.</text>
</comment>
<dbReference type="CTD" id="64755"/>
<dbReference type="AlphaFoldDB" id="H0VJF1"/>
<evidence type="ECO:0000256" key="4">
    <source>
        <dbReference type="ARBA" id="ARBA00022989"/>
    </source>
</evidence>
<dbReference type="Pfam" id="PF24160">
    <property type="entry name" value="UVB_sens_C"/>
    <property type="match status" value="1"/>
</dbReference>
<name>H0VJF1_CAVPO</name>
<organism evidence="8 9">
    <name type="scientific">Cavia porcellus</name>
    <name type="common">Guinea pig</name>
    <dbReference type="NCBI Taxonomy" id="10141"/>
    <lineage>
        <taxon>Eukaryota</taxon>
        <taxon>Metazoa</taxon>
        <taxon>Chordata</taxon>
        <taxon>Craniata</taxon>
        <taxon>Vertebrata</taxon>
        <taxon>Euteleostomi</taxon>
        <taxon>Mammalia</taxon>
        <taxon>Eutheria</taxon>
        <taxon>Euarchontoglires</taxon>
        <taxon>Glires</taxon>
        <taxon>Rodentia</taxon>
        <taxon>Hystricomorpha</taxon>
        <taxon>Caviidae</taxon>
        <taxon>Cavia</taxon>
    </lineage>
</organism>
<keyword evidence="5" id="KW-0472">Membrane</keyword>
<evidence type="ECO:0000313" key="8">
    <source>
        <dbReference type="Ensembl" id="ENSCPOP00000010382.2"/>
    </source>
</evidence>
<dbReference type="Pfam" id="PF04884">
    <property type="entry name" value="UVB_sens_prot"/>
    <property type="match status" value="1"/>
</dbReference>
<dbReference type="OMA" id="VAVQWII"/>
<sequence length="468" mass="51207">MADAASGETTLCSERFGSGTARSCCAAADGSLQWEGGDWPWWRIFQAFTPKPEGQEGRREGSPMAASPPVSGLKAVLLPQGFPDSVSPDYLPYQLWDSVQAFASSLSSALATHAVMLGLGVGNAEASLAAATTTWLVRDSTGMLGRIVFAWWKGSKLDCNVKQWRLFADILNDAAMFLEIAAPTLPFCFTVTVSTSNLAKCIVSVAGGATRAALTVHQARRNNMADVSAKDGSQETLVNLAGLLFSLVMLPLVSGCPSFSLGCFFLLTGLHIYANYRAVRALVMETLNESRLQLVLKHFLQRGEILDTTSANQMEPLWTGFWPSLSLSLGVPLHDLISSVSELQQLVEGHQEPYLLSWNQSRNKVQVVLSHVAGPEAVLRAATHGLLLGALKEDGPLPRELEELRNRVRAGREKDSQAIVRETYRVLDKLFPRFLEGLQATGWKTEKHQLEVDEWRATWPLSPEKKDL</sequence>
<evidence type="ECO:0000313" key="9">
    <source>
        <dbReference type="Proteomes" id="UP000005447"/>
    </source>
</evidence>
<keyword evidence="4" id="KW-1133">Transmembrane helix</keyword>
<evidence type="ECO:0000256" key="3">
    <source>
        <dbReference type="ARBA" id="ARBA00022692"/>
    </source>
</evidence>
<dbReference type="InParanoid" id="H0VJF1"/>
<dbReference type="PANTHER" id="PTHR12770">
    <property type="entry name" value="RUS1 FAMILY PROTEIN C16ORF58"/>
    <property type="match status" value="1"/>
</dbReference>
<reference evidence="9" key="1">
    <citation type="journal article" date="2011" name="Nature">
        <title>A high-resolution map of human evolutionary constraint using 29 mammals.</title>
        <authorList>
            <person name="Lindblad-Toh K."/>
            <person name="Garber M."/>
            <person name="Zuk O."/>
            <person name="Lin M.F."/>
            <person name="Parker B.J."/>
            <person name="Washietl S."/>
            <person name="Kheradpour P."/>
            <person name="Ernst J."/>
            <person name="Jordan G."/>
            <person name="Mauceli E."/>
            <person name="Ward L.D."/>
            <person name="Lowe C.B."/>
            <person name="Holloway A.K."/>
            <person name="Clamp M."/>
            <person name="Gnerre S."/>
            <person name="Alfoldi J."/>
            <person name="Beal K."/>
            <person name="Chang J."/>
            <person name="Clawson H."/>
            <person name="Cuff J."/>
            <person name="Di Palma F."/>
            <person name="Fitzgerald S."/>
            <person name="Flicek P."/>
            <person name="Guttman M."/>
            <person name="Hubisz M.J."/>
            <person name="Jaffe D.B."/>
            <person name="Jungreis I."/>
            <person name="Kent W.J."/>
            <person name="Kostka D."/>
            <person name="Lara M."/>
            <person name="Martins A.L."/>
            <person name="Massingham T."/>
            <person name="Moltke I."/>
            <person name="Raney B.J."/>
            <person name="Rasmussen M.D."/>
            <person name="Robinson J."/>
            <person name="Stark A."/>
            <person name="Vilella A.J."/>
            <person name="Wen J."/>
            <person name="Xie X."/>
            <person name="Zody M.C."/>
            <person name="Baldwin J."/>
            <person name="Bloom T."/>
            <person name="Chin C.W."/>
            <person name="Heiman D."/>
            <person name="Nicol R."/>
            <person name="Nusbaum C."/>
            <person name="Young S."/>
            <person name="Wilkinson J."/>
            <person name="Worley K.C."/>
            <person name="Kovar C.L."/>
            <person name="Muzny D.M."/>
            <person name="Gibbs R.A."/>
            <person name="Cree A."/>
            <person name="Dihn H.H."/>
            <person name="Fowler G."/>
            <person name="Jhangiani S."/>
            <person name="Joshi V."/>
            <person name="Lee S."/>
            <person name="Lewis L.R."/>
            <person name="Nazareth L.V."/>
            <person name="Okwuonu G."/>
            <person name="Santibanez J."/>
            <person name="Warren W.C."/>
            <person name="Mardis E.R."/>
            <person name="Weinstock G.M."/>
            <person name="Wilson R.K."/>
            <person name="Delehaunty K."/>
            <person name="Dooling D."/>
            <person name="Fronik C."/>
            <person name="Fulton L."/>
            <person name="Fulton B."/>
            <person name="Graves T."/>
            <person name="Minx P."/>
            <person name="Sodergren E."/>
            <person name="Birney E."/>
            <person name="Margulies E.H."/>
            <person name="Herrero J."/>
            <person name="Green E.D."/>
            <person name="Haussler D."/>
            <person name="Siepel A."/>
            <person name="Goldman N."/>
            <person name="Pollard K.S."/>
            <person name="Pedersen J.S."/>
            <person name="Lander E.S."/>
            <person name="Kellis M."/>
        </authorList>
    </citation>
    <scope>NUCLEOTIDE SEQUENCE [LARGE SCALE GENOMIC DNA]</scope>
    <source>
        <strain evidence="9">2N</strain>
    </source>
</reference>
<evidence type="ECO:0000259" key="7">
    <source>
        <dbReference type="Pfam" id="PF24160"/>
    </source>
</evidence>
<evidence type="ECO:0000259" key="6">
    <source>
        <dbReference type="Pfam" id="PF04884"/>
    </source>
</evidence>
<reference evidence="8" key="3">
    <citation type="submission" date="2025-09" db="UniProtKB">
        <authorList>
            <consortium name="Ensembl"/>
        </authorList>
    </citation>
    <scope>IDENTIFICATION</scope>
    <source>
        <strain evidence="8">2N</strain>
    </source>
</reference>
<dbReference type="PANTHER" id="PTHR12770:SF31">
    <property type="entry name" value="RUS FAMILY MEMBER 1"/>
    <property type="match status" value="1"/>
</dbReference>
<dbReference type="Ensembl" id="ENSCPOT00000011649.3">
    <property type="protein sequence ID" value="ENSCPOP00000010382.2"/>
    <property type="gene ID" value="ENSCPOG00000011538.4"/>
</dbReference>
<dbReference type="VEuPathDB" id="HostDB:ENSCPOG00000011538"/>
<comment type="subcellular location">
    <subcellularLocation>
        <location evidence="1">Membrane</location>
    </subcellularLocation>
</comment>
<dbReference type="EMBL" id="AAKN02007789">
    <property type="status" value="NOT_ANNOTATED_CDS"/>
    <property type="molecule type" value="Genomic_DNA"/>
</dbReference>
<dbReference type="FunCoup" id="H0VJF1">
    <property type="interactions" value="788"/>
</dbReference>
<gene>
    <name evidence="8" type="primary">RUSF1</name>
</gene>
<dbReference type="KEGG" id="cpoc:100712602"/>
<protein>
    <submittedName>
        <fullName evidence="8">RUS family member 1</fullName>
    </submittedName>
</protein>
<keyword evidence="9" id="KW-1185">Reference proteome</keyword>
<keyword evidence="3" id="KW-0812">Transmembrane</keyword>
<dbReference type="GeneTree" id="ENSGT00390000000050"/>
<reference evidence="8" key="2">
    <citation type="submission" date="2025-08" db="UniProtKB">
        <authorList>
            <consortium name="Ensembl"/>
        </authorList>
    </citation>
    <scope>IDENTIFICATION</scope>
    <source>
        <strain evidence="8">2N</strain>
    </source>
</reference>
<feature type="domain" description="Protein root UVB sensitive/RUS" evidence="6">
    <location>
        <begin position="69"/>
        <end position="302"/>
    </location>
</feature>
<evidence type="ECO:0000256" key="1">
    <source>
        <dbReference type="ARBA" id="ARBA00004370"/>
    </source>
</evidence>
<dbReference type="Bgee" id="ENSCPOG00000011538">
    <property type="expression patterns" value="Expressed in pituitary gland and 13 other cell types or tissues"/>
</dbReference>
<dbReference type="InterPro" id="IPR054549">
    <property type="entry name" value="UVB_sens_RUS_dom"/>
</dbReference>
<evidence type="ECO:0000256" key="2">
    <source>
        <dbReference type="ARBA" id="ARBA00007558"/>
    </source>
</evidence>
<dbReference type="GeneID" id="100712602"/>
<evidence type="ECO:0000256" key="5">
    <source>
        <dbReference type="ARBA" id="ARBA00023136"/>
    </source>
</evidence>
<dbReference type="HOGENOM" id="CLU_015325_0_2_1"/>
<dbReference type="InterPro" id="IPR055412">
    <property type="entry name" value="UVB_sens_C"/>
</dbReference>